<keyword evidence="4 6" id="KW-1133">Transmembrane helix</keyword>
<dbReference type="Pfam" id="PF01925">
    <property type="entry name" value="TauE"/>
    <property type="match status" value="1"/>
</dbReference>
<feature type="transmembrane region" description="Helical" evidence="6">
    <location>
        <begin position="72"/>
        <end position="91"/>
    </location>
</feature>
<name>A0AAW8U219_9ENTE</name>
<dbReference type="InterPro" id="IPR002781">
    <property type="entry name" value="TM_pro_TauE-like"/>
</dbReference>
<comment type="caution">
    <text evidence="7">The sequence shown here is derived from an EMBL/GenBank/DDBJ whole genome shotgun (WGS) entry which is preliminary data.</text>
</comment>
<comment type="subcellular location">
    <subcellularLocation>
        <location evidence="6">Cell membrane</location>
        <topology evidence="6">Multi-pass membrane protein</topology>
    </subcellularLocation>
    <subcellularLocation>
        <location evidence="1">Membrane</location>
        <topology evidence="1">Multi-pass membrane protein</topology>
    </subcellularLocation>
</comment>
<gene>
    <name evidence="7" type="ORF">P7H43_12460</name>
</gene>
<feature type="transmembrane region" description="Helical" evidence="6">
    <location>
        <begin position="103"/>
        <end position="122"/>
    </location>
</feature>
<keyword evidence="3 6" id="KW-0812">Transmembrane</keyword>
<evidence type="ECO:0000256" key="4">
    <source>
        <dbReference type="ARBA" id="ARBA00022989"/>
    </source>
</evidence>
<evidence type="ECO:0000313" key="7">
    <source>
        <dbReference type="EMBL" id="MDT2811294.1"/>
    </source>
</evidence>
<dbReference type="AlphaFoldDB" id="A0AAW8U219"/>
<feature type="transmembrane region" description="Helical" evidence="6">
    <location>
        <begin position="134"/>
        <end position="167"/>
    </location>
</feature>
<keyword evidence="6" id="KW-1003">Cell membrane</keyword>
<reference evidence="7" key="1">
    <citation type="submission" date="2023-03" db="EMBL/GenBank/DDBJ databases">
        <authorList>
            <person name="Shen W."/>
            <person name="Cai J."/>
        </authorList>
    </citation>
    <scope>NUCLEOTIDE SEQUENCE</scope>
    <source>
        <strain evidence="7">B226-2</strain>
    </source>
</reference>
<protein>
    <recommendedName>
        <fullName evidence="6">Probable membrane transporter protein</fullName>
    </recommendedName>
</protein>
<dbReference type="GO" id="GO:0005886">
    <property type="term" value="C:plasma membrane"/>
    <property type="evidence" value="ECO:0007669"/>
    <property type="project" value="UniProtKB-SubCell"/>
</dbReference>
<evidence type="ECO:0000256" key="5">
    <source>
        <dbReference type="ARBA" id="ARBA00023136"/>
    </source>
</evidence>
<proteinExistence type="inferred from homology"/>
<dbReference type="Proteomes" id="UP001256711">
    <property type="component" value="Unassembled WGS sequence"/>
</dbReference>
<evidence type="ECO:0000256" key="6">
    <source>
        <dbReference type="RuleBase" id="RU363041"/>
    </source>
</evidence>
<evidence type="ECO:0000313" key="8">
    <source>
        <dbReference type="Proteomes" id="UP001256711"/>
    </source>
</evidence>
<feature type="transmembrane region" description="Helical" evidence="6">
    <location>
        <begin position="206"/>
        <end position="224"/>
    </location>
</feature>
<feature type="transmembrane region" description="Helical" evidence="6">
    <location>
        <begin position="6"/>
        <end position="28"/>
    </location>
</feature>
<sequence>MTGVLYFIIIILANTVGAISGMGGGVLIKPVFDAIGAHSVPAITFYSTVAVLTMSVVSTLRQRKNLVIDYPVAGLISLGAIIGGMLGNVVFESLLNWLAAEKSVQLIQIVLTIVTIGISYLVSEGKWSLHLKGWYWYSLVGLSLGFLASLLGIGGGPINVAMLLLCFGMSIKSATVYSIITILFSQLAKILTIASTTGFGRYDLKLLYYVIPAAVIGGFLGALLSGRLKDQSVRRVYQVILFLVLCINGYNGIQILLG</sequence>
<dbReference type="EMBL" id="JARQBJ010000006">
    <property type="protein sequence ID" value="MDT2811294.1"/>
    <property type="molecule type" value="Genomic_DNA"/>
</dbReference>
<dbReference type="InterPro" id="IPR051598">
    <property type="entry name" value="TSUP/Inactive_protease-like"/>
</dbReference>
<accession>A0AAW8U219</accession>
<comment type="similarity">
    <text evidence="2 6">Belongs to the 4-toluene sulfonate uptake permease (TSUP) (TC 2.A.102) family.</text>
</comment>
<keyword evidence="5 6" id="KW-0472">Membrane</keyword>
<dbReference type="PANTHER" id="PTHR43701">
    <property type="entry name" value="MEMBRANE TRANSPORTER PROTEIN MJ0441-RELATED"/>
    <property type="match status" value="1"/>
</dbReference>
<dbReference type="RefSeq" id="WP_311835789.1">
    <property type="nucleotide sequence ID" value="NZ_JARQBJ010000006.1"/>
</dbReference>
<organism evidence="7 8">
    <name type="scientific">Enterococcus asini</name>
    <dbReference type="NCBI Taxonomy" id="57732"/>
    <lineage>
        <taxon>Bacteria</taxon>
        <taxon>Bacillati</taxon>
        <taxon>Bacillota</taxon>
        <taxon>Bacilli</taxon>
        <taxon>Lactobacillales</taxon>
        <taxon>Enterococcaceae</taxon>
        <taxon>Enterococcus</taxon>
    </lineage>
</organism>
<feature type="transmembrane region" description="Helical" evidence="6">
    <location>
        <begin position="40"/>
        <end position="60"/>
    </location>
</feature>
<dbReference type="PANTHER" id="PTHR43701:SF2">
    <property type="entry name" value="MEMBRANE TRANSPORTER PROTEIN YJNA-RELATED"/>
    <property type="match status" value="1"/>
</dbReference>
<evidence type="ECO:0000256" key="1">
    <source>
        <dbReference type="ARBA" id="ARBA00004141"/>
    </source>
</evidence>
<evidence type="ECO:0000256" key="2">
    <source>
        <dbReference type="ARBA" id="ARBA00009142"/>
    </source>
</evidence>
<feature type="transmembrane region" description="Helical" evidence="6">
    <location>
        <begin position="236"/>
        <end position="257"/>
    </location>
</feature>
<evidence type="ECO:0000256" key="3">
    <source>
        <dbReference type="ARBA" id="ARBA00022692"/>
    </source>
</evidence>